<dbReference type="Gene3D" id="3.40.190.10">
    <property type="entry name" value="Periplasmic binding protein-like II"/>
    <property type="match status" value="2"/>
</dbReference>
<dbReference type="RefSeq" id="WP_106563456.1">
    <property type="nucleotide sequence ID" value="NZ_PYAU01000001.1"/>
</dbReference>
<dbReference type="EMBL" id="PYAU01000001">
    <property type="protein sequence ID" value="PSL38436.1"/>
    <property type="molecule type" value="Genomic_DNA"/>
</dbReference>
<comment type="caution">
    <text evidence="2">The sequence shown here is derived from an EMBL/GenBank/DDBJ whole genome shotgun (WGS) entry which is preliminary data.</text>
</comment>
<sequence>MNKRSRTLLSGAGAGLLVLSLAACAPGAGGSSSNDEDTGDVSTDISDVEDMTLTVWDQEVRGGQNEQMEQLNAAFEEKYPNITIERNSQSFEDLGTTLRLALTDTDAPDVVQANNGRNSMGAFVEAGQLIPLDAYADAYGWSDRFSENVLQYSTYSDDATTFGEGDLYGLPQVGEVVGVYYSKSKLEALGLDVPETWSDFTDAVDAASADGPALQLGNIDQWPAGHVFGPIQGQFVVAADITALGLGNAGASWTTAENVDAANELQEWVDAGYFNDGINGTDYDAAWQAFGAGEGTFLMAGSWLAPDIEDAMGDDVGFFAPTRDDGSIATTGGTGLPFTITSAAENNDVAAAYIDFITSDEAMDVLAETGNLPVNRTAELAPDSGVLADIYTVFGEVTESGDLLPYLDYATPTFGDTLGQSLQDLIDGRVDAEAFTEQLEADYAGFTSGDE</sequence>
<evidence type="ECO:0000313" key="5">
    <source>
        <dbReference type="Proteomes" id="UP000268291"/>
    </source>
</evidence>
<dbReference type="AlphaFoldDB" id="A0A2P8GWU0"/>
<evidence type="ECO:0000313" key="4">
    <source>
        <dbReference type="Proteomes" id="UP000241203"/>
    </source>
</evidence>
<proteinExistence type="predicted"/>
<dbReference type="PROSITE" id="PS51257">
    <property type="entry name" value="PROKAR_LIPOPROTEIN"/>
    <property type="match status" value="1"/>
</dbReference>
<name>A0A2P8GWU0_9MICO</name>
<dbReference type="InterPro" id="IPR050490">
    <property type="entry name" value="Bact_solute-bd_prot1"/>
</dbReference>
<reference evidence="2 4" key="1">
    <citation type="submission" date="2018-03" db="EMBL/GenBank/DDBJ databases">
        <title>Genomic Encyclopedia of Archaeal and Bacterial Type Strains, Phase II (KMG-II): from individual species to whole genera.</title>
        <authorList>
            <person name="Goeker M."/>
        </authorList>
    </citation>
    <scope>NUCLEOTIDE SEQUENCE [LARGE SCALE GENOMIC DNA]</scope>
    <source>
        <strain evidence="2 4">DSM 21548</strain>
    </source>
</reference>
<gene>
    <name evidence="2" type="ORF">CLV49_2058</name>
    <name evidence="3" type="ORF">ELQ93_08920</name>
</gene>
<dbReference type="PANTHER" id="PTHR43649:SF12">
    <property type="entry name" value="DIACETYLCHITOBIOSE BINDING PROTEIN DASA"/>
    <property type="match status" value="1"/>
</dbReference>
<dbReference type="EMBL" id="RZGY01000001">
    <property type="protein sequence ID" value="RUQ87039.1"/>
    <property type="molecule type" value="Genomic_DNA"/>
</dbReference>
<keyword evidence="1" id="KW-0732">Signal</keyword>
<feature type="signal peptide" evidence="1">
    <location>
        <begin position="1"/>
        <end position="25"/>
    </location>
</feature>
<dbReference type="PANTHER" id="PTHR43649">
    <property type="entry name" value="ARABINOSE-BINDING PROTEIN-RELATED"/>
    <property type="match status" value="1"/>
</dbReference>
<evidence type="ECO:0000256" key="1">
    <source>
        <dbReference type="SAM" id="SignalP"/>
    </source>
</evidence>
<dbReference type="Proteomes" id="UP000241203">
    <property type="component" value="Unassembled WGS sequence"/>
</dbReference>
<evidence type="ECO:0000313" key="3">
    <source>
        <dbReference type="EMBL" id="RUQ87039.1"/>
    </source>
</evidence>
<dbReference type="OrthoDB" id="358201at2"/>
<organism evidence="2 4">
    <name type="scientific">Labedella gwakjiensis</name>
    <dbReference type="NCBI Taxonomy" id="390269"/>
    <lineage>
        <taxon>Bacteria</taxon>
        <taxon>Bacillati</taxon>
        <taxon>Actinomycetota</taxon>
        <taxon>Actinomycetes</taxon>
        <taxon>Micrococcales</taxon>
        <taxon>Microbacteriaceae</taxon>
        <taxon>Labedella</taxon>
    </lineage>
</organism>
<dbReference type="Pfam" id="PF01547">
    <property type="entry name" value="SBP_bac_1"/>
    <property type="match status" value="1"/>
</dbReference>
<reference evidence="3 5" key="2">
    <citation type="submission" date="2018-12" db="EMBL/GenBank/DDBJ databases">
        <authorList>
            <person name="hu s."/>
            <person name="Xu Y."/>
            <person name="Xu B."/>
            <person name="Li F."/>
        </authorList>
    </citation>
    <scope>NUCLEOTIDE SEQUENCE [LARGE SCALE GENOMIC DNA]</scope>
    <source>
        <strain evidence="3 5">KSW2-17</strain>
    </source>
</reference>
<accession>A0A2P8GWU0</accession>
<dbReference type="SUPFAM" id="SSF53850">
    <property type="entry name" value="Periplasmic binding protein-like II"/>
    <property type="match status" value="1"/>
</dbReference>
<feature type="chain" id="PRO_5039692729" evidence="1">
    <location>
        <begin position="26"/>
        <end position="451"/>
    </location>
</feature>
<keyword evidence="5" id="KW-1185">Reference proteome</keyword>
<dbReference type="Proteomes" id="UP000268291">
    <property type="component" value="Unassembled WGS sequence"/>
</dbReference>
<evidence type="ECO:0000313" key="2">
    <source>
        <dbReference type="EMBL" id="PSL38436.1"/>
    </source>
</evidence>
<protein>
    <submittedName>
        <fullName evidence="2">Carbohydrate ABC transporter substrate-binding protein (CUT1 family)</fullName>
    </submittedName>
    <submittedName>
        <fullName evidence="3">Extracellular solute-binding protein</fullName>
    </submittedName>
</protein>
<dbReference type="InterPro" id="IPR006059">
    <property type="entry name" value="SBP"/>
</dbReference>